<dbReference type="RefSeq" id="WP_146786727.1">
    <property type="nucleotide sequence ID" value="NZ_BAABIO010000001.1"/>
</dbReference>
<dbReference type="InterPro" id="IPR025887">
    <property type="entry name" value="Glyco_hydro_31_N_dom"/>
</dbReference>
<name>A0A5B8UI10_9BACT</name>
<dbReference type="SUPFAM" id="SSF51011">
    <property type="entry name" value="Glycosyl hydrolase domain"/>
    <property type="match status" value="1"/>
</dbReference>
<protein>
    <submittedName>
        <fullName evidence="8">DUF5110 domain-containing protein</fullName>
    </submittedName>
</protein>
<evidence type="ECO:0000259" key="4">
    <source>
        <dbReference type="Pfam" id="PF01055"/>
    </source>
</evidence>
<evidence type="ECO:0000259" key="5">
    <source>
        <dbReference type="Pfam" id="PF13802"/>
    </source>
</evidence>
<dbReference type="PANTHER" id="PTHR43863:SF2">
    <property type="entry name" value="MALTASE-GLUCOAMYLASE"/>
    <property type="match status" value="1"/>
</dbReference>
<evidence type="ECO:0000313" key="9">
    <source>
        <dbReference type="Proteomes" id="UP000321204"/>
    </source>
</evidence>
<dbReference type="InterPro" id="IPR013780">
    <property type="entry name" value="Glyco_hydro_b"/>
</dbReference>
<organism evidence="8 9">
    <name type="scientific">Flavisolibacter ginsenosidimutans</name>
    <dbReference type="NCBI Taxonomy" id="661481"/>
    <lineage>
        <taxon>Bacteria</taxon>
        <taxon>Pseudomonadati</taxon>
        <taxon>Bacteroidota</taxon>
        <taxon>Chitinophagia</taxon>
        <taxon>Chitinophagales</taxon>
        <taxon>Chitinophagaceae</taxon>
        <taxon>Flavisolibacter</taxon>
    </lineage>
</organism>
<sequence length="714" mass="81585">MKAPIYFLFLFLWFAKALQAQGDVSVTTFAPGVIKLSFGKPDTFAPYNFCTEKPRVSEMKDVAMADLPFVLKDVKIEVNERGVQVRIPLNNEEQLYGFGMQIGSFEQRGLRKRPIVNDHPVSDIGFSHAPQPFYLSTAGYGVLVNTSRYVTFLCGSNQELLQQTSESNAKEGLKFTPEELYAQQSPKHSAVWIDIPNAKGVELFFFQGTTLKESVQRYNLFSGGGGLPPLWGLGIKYRTKGDFTQDDVLKMAKYFRSHNIPCDVLGLEPGWHSNSYSCSYVWSDKFPRPQAMIDSLKGMNLRLNLWEHAYVNPRAPFYSDLKNLSGNFLVWRGLVPDFVNPNAAKIFADYHEQNLVDKGIASFKLDECDNSDITQGKATWGFPDLTKFPSGIDGEQMHQLFGTLYAKTLFDIYKKRNQRTYFDYRSSNVFTSSLPAVLYSDIYGHNDYISMISTASFGGLLWSPELRDSKNETDFIRRLQTMLLAPQAVVDAWFLKNTPWFQLDRKLNNEDVRYEGADKLEELVRSLFNERMSFIPYLYSSFYDYYEKGIPPFRPLVMDYPADKKVRPISSQFMIGQNIMAAPTTMDSNARTVYFPQGLWFDYYTHQQYEGGKSYQLNIPFDKLPLFVKSGSIIPVATPVNFIDDKTVFDITCKVFGSNPSAFLLFEDDGTSFNFQKGNANLISLRVANGKGSVERKGTYKDRRYVIKSWEFFK</sequence>
<dbReference type="GO" id="GO:0030246">
    <property type="term" value="F:carbohydrate binding"/>
    <property type="evidence" value="ECO:0007669"/>
    <property type="project" value="InterPro"/>
</dbReference>
<feature type="domain" description="DUF5110" evidence="6">
    <location>
        <begin position="651"/>
        <end position="707"/>
    </location>
</feature>
<feature type="domain" description="Glycoside hydrolase family 31 TIM barrel" evidence="4">
    <location>
        <begin position="227"/>
        <end position="540"/>
    </location>
</feature>
<dbReference type="InterPro" id="IPR017853">
    <property type="entry name" value="GH"/>
</dbReference>
<dbReference type="Pfam" id="PF01055">
    <property type="entry name" value="Glyco_hydro_31_2nd"/>
    <property type="match status" value="1"/>
</dbReference>
<dbReference type="CDD" id="cd14752">
    <property type="entry name" value="GH31_N"/>
    <property type="match status" value="1"/>
</dbReference>
<evidence type="ECO:0000259" key="6">
    <source>
        <dbReference type="Pfam" id="PF17137"/>
    </source>
</evidence>
<evidence type="ECO:0000256" key="1">
    <source>
        <dbReference type="ARBA" id="ARBA00007806"/>
    </source>
</evidence>
<keyword evidence="2" id="KW-0326">Glycosidase</keyword>
<keyword evidence="3" id="KW-0732">Signal</keyword>
<keyword evidence="2" id="KW-0378">Hydrolase</keyword>
<comment type="similarity">
    <text evidence="1 2">Belongs to the glycosyl hydrolase 31 family.</text>
</comment>
<dbReference type="AlphaFoldDB" id="A0A5B8UI10"/>
<dbReference type="Gene3D" id="2.60.40.1180">
    <property type="entry name" value="Golgi alpha-mannosidase II"/>
    <property type="match status" value="2"/>
</dbReference>
<dbReference type="CDD" id="cd06592">
    <property type="entry name" value="GH31_NET37"/>
    <property type="match status" value="1"/>
</dbReference>
<dbReference type="Gene3D" id="3.20.20.80">
    <property type="entry name" value="Glycosidases"/>
    <property type="match status" value="1"/>
</dbReference>
<evidence type="ECO:0000256" key="2">
    <source>
        <dbReference type="RuleBase" id="RU361185"/>
    </source>
</evidence>
<dbReference type="Gene3D" id="2.60.40.1760">
    <property type="entry name" value="glycosyl hydrolase (family 31)"/>
    <property type="match status" value="1"/>
</dbReference>
<gene>
    <name evidence="8" type="ORF">FSB75_10465</name>
</gene>
<keyword evidence="9" id="KW-1185">Reference proteome</keyword>
<proteinExistence type="inferred from homology"/>
<reference evidence="8 9" key="1">
    <citation type="journal article" date="2015" name="Int. J. Syst. Evol. Microbiol.">
        <title>Flavisolibacter ginsenosidimutans sp. nov., with ginsenoside-converting activity isolated from soil used for cultivating ginseng.</title>
        <authorList>
            <person name="Zhao Y."/>
            <person name="Liu Q."/>
            <person name="Kang M.S."/>
            <person name="Jin F."/>
            <person name="Yu H."/>
            <person name="Im W.T."/>
        </authorList>
    </citation>
    <scope>NUCLEOTIDE SEQUENCE [LARGE SCALE GENOMIC DNA]</scope>
    <source>
        <strain evidence="8 9">Gsoil 636</strain>
    </source>
</reference>
<feature type="domain" description="Glycoside hydrolase family 31 N-terminal" evidence="5">
    <location>
        <begin position="80"/>
        <end position="152"/>
    </location>
</feature>
<dbReference type="OrthoDB" id="176168at2"/>
<dbReference type="Pfam" id="PF13802">
    <property type="entry name" value="Gal_mutarotas_2"/>
    <property type="match status" value="1"/>
</dbReference>
<dbReference type="GO" id="GO:0005975">
    <property type="term" value="P:carbohydrate metabolic process"/>
    <property type="evidence" value="ECO:0007669"/>
    <property type="project" value="InterPro"/>
</dbReference>
<dbReference type="Proteomes" id="UP000321204">
    <property type="component" value="Chromosome"/>
</dbReference>
<evidence type="ECO:0000256" key="3">
    <source>
        <dbReference type="SAM" id="SignalP"/>
    </source>
</evidence>
<dbReference type="KEGG" id="fgg:FSB75_10465"/>
<feature type="domain" description="Glycosyl hydrolase family 31 C-terminal" evidence="7">
    <location>
        <begin position="549"/>
        <end position="634"/>
    </location>
</feature>
<dbReference type="GO" id="GO:0004553">
    <property type="term" value="F:hydrolase activity, hydrolyzing O-glycosyl compounds"/>
    <property type="evidence" value="ECO:0007669"/>
    <property type="project" value="InterPro"/>
</dbReference>
<dbReference type="InterPro" id="IPR051816">
    <property type="entry name" value="Glycosyl_Hydrolase_31"/>
</dbReference>
<dbReference type="SUPFAM" id="SSF51445">
    <property type="entry name" value="(Trans)glycosidases"/>
    <property type="match status" value="1"/>
</dbReference>
<dbReference type="EMBL" id="CP042433">
    <property type="protein sequence ID" value="QEC56297.1"/>
    <property type="molecule type" value="Genomic_DNA"/>
</dbReference>
<dbReference type="SUPFAM" id="SSF74650">
    <property type="entry name" value="Galactose mutarotase-like"/>
    <property type="match status" value="1"/>
</dbReference>
<dbReference type="PANTHER" id="PTHR43863">
    <property type="entry name" value="HYDROLASE, PUTATIVE (AFU_ORTHOLOGUE AFUA_1G03140)-RELATED"/>
    <property type="match status" value="1"/>
</dbReference>
<dbReference type="Pfam" id="PF17137">
    <property type="entry name" value="DUF5110"/>
    <property type="match status" value="1"/>
</dbReference>
<evidence type="ECO:0000259" key="7">
    <source>
        <dbReference type="Pfam" id="PF21365"/>
    </source>
</evidence>
<dbReference type="InterPro" id="IPR000322">
    <property type="entry name" value="Glyco_hydro_31_TIM"/>
</dbReference>
<feature type="chain" id="PRO_5022738759" evidence="3">
    <location>
        <begin position="23"/>
        <end position="714"/>
    </location>
</feature>
<dbReference type="Pfam" id="PF21365">
    <property type="entry name" value="Glyco_hydro_31_3rd"/>
    <property type="match status" value="1"/>
</dbReference>
<dbReference type="InterPro" id="IPR011013">
    <property type="entry name" value="Gal_mutarotase_sf_dom"/>
</dbReference>
<feature type="signal peptide" evidence="3">
    <location>
        <begin position="1"/>
        <end position="22"/>
    </location>
</feature>
<dbReference type="InterPro" id="IPR033403">
    <property type="entry name" value="DUF5110"/>
</dbReference>
<dbReference type="InterPro" id="IPR048395">
    <property type="entry name" value="Glyco_hydro_31_C"/>
</dbReference>
<accession>A0A5B8UI10</accession>
<evidence type="ECO:0000313" key="8">
    <source>
        <dbReference type="EMBL" id="QEC56297.1"/>
    </source>
</evidence>